<dbReference type="OrthoDB" id="1108343at2759"/>
<organism evidence="3 4">
    <name type="scientific">Actinidia rufa</name>
    <dbReference type="NCBI Taxonomy" id="165716"/>
    <lineage>
        <taxon>Eukaryota</taxon>
        <taxon>Viridiplantae</taxon>
        <taxon>Streptophyta</taxon>
        <taxon>Embryophyta</taxon>
        <taxon>Tracheophyta</taxon>
        <taxon>Spermatophyta</taxon>
        <taxon>Magnoliopsida</taxon>
        <taxon>eudicotyledons</taxon>
        <taxon>Gunneridae</taxon>
        <taxon>Pentapetalae</taxon>
        <taxon>asterids</taxon>
        <taxon>Ericales</taxon>
        <taxon>Actinidiaceae</taxon>
        <taxon>Actinidia</taxon>
    </lineage>
</organism>
<accession>A0A7J0EJB3</accession>
<dbReference type="PANTHER" id="PTHR33223">
    <property type="entry name" value="CCHC-TYPE DOMAIN-CONTAINING PROTEIN"/>
    <property type="match status" value="1"/>
</dbReference>
<protein>
    <recommendedName>
        <fullName evidence="2">Retrotransposon gag domain-containing protein</fullName>
    </recommendedName>
</protein>
<dbReference type="AlphaFoldDB" id="A0A7J0EJB3"/>
<comment type="caution">
    <text evidence="3">The sequence shown here is derived from an EMBL/GenBank/DDBJ whole genome shotgun (WGS) entry which is preliminary data.</text>
</comment>
<feature type="region of interest" description="Disordered" evidence="1">
    <location>
        <begin position="51"/>
        <end position="70"/>
    </location>
</feature>
<feature type="region of interest" description="Disordered" evidence="1">
    <location>
        <begin position="265"/>
        <end position="291"/>
    </location>
</feature>
<feature type="compositionally biased region" description="Basic and acidic residues" evidence="1">
    <location>
        <begin position="265"/>
        <end position="280"/>
    </location>
</feature>
<sequence length="522" mass="59565">MHLCSRLLPRPSVSSPLDNRAYPMANTSQALRDFIRLGKLGDEEGLIAVTTRSSDAETDPPTRKLGTSTVGGEDSNLLQIQVPTQLGVYEGKTDPMGHLDSYKNLMSLQGYSDEVMCKAFYATLKGSARSWFRKLTLGTIDTFGDLSRLFIANFMSYQVRQKSAFHLFTIHQKEIESFKDYVKRFNHAILEVEDPSDKVVIMAIMEGLCPGSLSDSLSKNVLETLSTLQSKADKYISVEELAEAKRRRRGRDDKRKELEIRRADYRDEARNKRPNRDSRRQTNYSHPRTLPRCPELVLPPLNAPIAQVLTEIKHEEFIKWPGKIKTDPRKRNKNMYWLDMAFWEDGEHFNDRRPSEVEVNVMRAQGILREREYVIYEIREIRDVLEWADWRITRQRRAGGRKLTSLYKSRDQILGLYPGLAEAAHCVDEVTMESLHLELVYGDGEGSMESLTLETTYLMEIFLSVAPDEARLTIPLFAGGIDEPRARSLGAFRSLGEVGDGILGREMLGEGSPFRVSYTHST</sequence>
<dbReference type="Pfam" id="PF03732">
    <property type="entry name" value="Retrotrans_gag"/>
    <property type="match status" value="1"/>
</dbReference>
<keyword evidence="4" id="KW-1185">Reference proteome</keyword>
<dbReference type="Proteomes" id="UP000585474">
    <property type="component" value="Unassembled WGS sequence"/>
</dbReference>
<evidence type="ECO:0000313" key="3">
    <source>
        <dbReference type="EMBL" id="GFY86029.1"/>
    </source>
</evidence>
<dbReference type="PANTHER" id="PTHR33223:SF10">
    <property type="entry name" value="AMINOTRANSFERASE-LIKE PLANT MOBILE DOMAIN-CONTAINING PROTEIN"/>
    <property type="match status" value="1"/>
</dbReference>
<dbReference type="InterPro" id="IPR005162">
    <property type="entry name" value="Retrotrans_gag_dom"/>
</dbReference>
<reference evidence="3 4" key="1">
    <citation type="submission" date="2019-07" db="EMBL/GenBank/DDBJ databases">
        <title>De Novo Assembly of kiwifruit Actinidia rufa.</title>
        <authorList>
            <person name="Sugita-Konishi S."/>
            <person name="Sato K."/>
            <person name="Mori E."/>
            <person name="Abe Y."/>
            <person name="Kisaki G."/>
            <person name="Hamano K."/>
            <person name="Suezawa K."/>
            <person name="Otani M."/>
            <person name="Fukuda T."/>
            <person name="Manabe T."/>
            <person name="Gomi K."/>
            <person name="Tabuchi M."/>
            <person name="Akimitsu K."/>
            <person name="Kataoka I."/>
        </authorList>
    </citation>
    <scope>NUCLEOTIDE SEQUENCE [LARGE SCALE GENOMIC DNA]</scope>
    <source>
        <strain evidence="4">cv. Fuchu</strain>
    </source>
</reference>
<dbReference type="EMBL" id="BJWL01000004">
    <property type="protein sequence ID" value="GFY86029.1"/>
    <property type="molecule type" value="Genomic_DNA"/>
</dbReference>
<feature type="domain" description="Retrotransposon gag" evidence="2">
    <location>
        <begin position="120"/>
        <end position="208"/>
    </location>
</feature>
<name>A0A7J0EJB3_9ERIC</name>
<evidence type="ECO:0000256" key="1">
    <source>
        <dbReference type="SAM" id="MobiDB-lite"/>
    </source>
</evidence>
<evidence type="ECO:0000259" key="2">
    <source>
        <dbReference type="Pfam" id="PF03732"/>
    </source>
</evidence>
<evidence type="ECO:0000313" key="4">
    <source>
        <dbReference type="Proteomes" id="UP000585474"/>
    </source>
</evidence>
<gene>
    <name evidence="3" type="ORF">Acr_04g0007670</name>
</gene>
<proteinExistence type="predicted"/>